<dbReference type="Proteomes" id="UP000032668">
    <property type="component" value="Unassembled WGS sequence"/>
</dbReference>
<evidence type="ECO:0000259" key="4">
    <source>
        <dbReference type="SMART" id="SM00988"/>
    </source>
</evidence>
<dbReference type="GO" id="GO:0016151">
    <property type="term" value="F:nickel cation binding"/>
    <property type="evidence" value="ECO:0007669"/>
    <property type="project" value="InterPro"/>
</dbReference>
<dbReference type="SMART" id="SM00988">
    <property type="entry name" value="UreE_N"/>
    <property type="match status" value="1"/>
</dbReference>
<evidence type="ECO:0000313" key="6">
    <source>
        <dbReference type="Proteomes" id="UP000032668"/>
    </source>
</evidence>
<evidence type="ECO:0000256" key="3">
    <source>
        <dbReference type="ARBA" id="ARBA00023186"/>
    </source>
</evidence>
<comment type="caution">
    <text evidence="5">The sequence shown here is derived from an EMBL/GenBank/DDBJ whole genome shotgun (WGS) entry which is preliminary data.</text>
</comment>
<accession>A0A0D6PG14</accession>
<evidence type="ECO:0000313" key="5">
    <source>
        <dbReference type="EMBL" id="GAN80321.1"/>
    </source>
</evidence>
<dbReference type="InterPro" id="IPR004029">
    <property type="entry name" value="UreE_N"/>
</dbReference>
<dbReference type="GO" id="GO:0005737">
    <property type="term" value="C:cytoplasm"/>
    <property type="evidence" value="ECO:0007669"/>
    <property type="project" value="InterPro"/>
</dbReference>
<name>A0A0D6PG14_9PROT</name>
<evidence type="ECO:0000256" key="2">
    <source>
        <dbReference type="ARBA" id="ARBA00022596"/>
    </source>
</evidence>
<dbReference type="Gene3D" id="2.60.260.20">
    <property type="entry name" value="Urease metallochaperone UreE, N-terminal domain"/>
    <property type="match status" value="1"/>
</dbReference>
<dbReference type="STRING" id="1120923.SAMN02746095_03443"/>
<protein>
    <submittedName>
        <fullName evidence="5">Urease accessory protein UreE</fullName>
    </submittedName>
</protein>
<dbReference type="GO" id="GO:0006457">
    <property type="term" value="P:protein folding"/>
    <property type="evidence" value="ECO:0007669"/>
    <property type="project" value="InterPro"/>
</dbReference>
<dbReference type="SUPFAM" id="SSF69737">
    <property type="entry name" value="Urease metallochaperone UreE, C-terminal domain"/>
    <property type="match status" value="1"/>
</dbReference>
<sequence length="149" mass="16627">MSELLLDKILGDRNEPNLAKKLHDLGHHGGQVETLVVSAEDLPRRRFHAQTDHGTPCFVALPRDVALTSGAVLLLTDHRAVVLKVGAQDWLKLQPQNNGGLELGYLAGNMHWRVRFEDGCLLVAVDHPRETYLSRLHELEYEGKVKVLG</sequence>
<keyword evidence="2" id="KW-0533">Nickel</keyword>
<evidence type="ECO:0000256" key="1">
    <source>
        <dbReference type="ARBA" id="ARBA00022490"/>
    </source>
</evidence>
<dbReference type="EMBL" id="BANC01000043">
    <property type="protein sequence ID" value="GAN80321.1"/>
    <property type="molecule type" value="Genomic_DNA"/>
</dbReference>
<organism evidence="5 6">
    <name type="scientific">Acidocella aminolytica 101 = DSM 11237</name>
    <dbReference type="NCBI Taxonomy" id="1120923"/>
    <lineage>
        <taxon>Bacteria</taxon>
        <taxon>Pseudomonadati</taxon>
        <taxon>Pseudomonadota</taxon>
        <taxon>Alphaproteobacteria</taxon>
        <taxon>Acetobacterales</taxon>
        <taxon>Acidocellaceae</taxon>
        <taxon>Acidocella</taxon>
    </lineage>
</organism>
<keyword evidence="6" id="KW-1185">Reference proteome</keyword>
<reference evidence="5 6" key="1">
    <citation type="submission" date="2012-11" db="EMBL/GenBank/DDBJ databases">
        <title>Whole genome sequence of Acidocella aminolytica 101 = DSM 11237.</title>
        <authorList>
            <person name="Azuma Y."/>
            <person name="Higashiura N."/>
            <person name="Hirakawa H."/>
            <person name="Matsushita K."/>
        </authorList>
    </citation>
    <scope>NUCLEOTIDE SEQUENCE [LARGE SCALE GENOMIC DNA]</scope>
    <source>
        <strain evidence="6">101 / DSM 11237</strain>
    </source>
</reference>
<dbReference type="InterPro" id="IPR036118">
    <property type="entry name" value="UreE_N_sf"/>
</dbReference>
<feature type="domain" description="UreE urease accessory N-terminal" evidence="4">
    <location>
        <begin position="18"/>
        <end position="81"/>
    </location>
</feature>
<dbReference type="AlphaFoldDB" id="A0A0D6PG14"/>
<dbReference type="SUPFAM" id="SSF69287">
    <property type="entry name" value="Urease metallochaperone UreE, N-terminal domain"/>
    <property type="match status" value="1"/>
</dbReference>
<dbReference type="Pfam" id="PF02814">
    <property type="entry name" value="UreE_N"/>
    <property type="match status" value="1"/>
</dbReference>
<dbReference type="OrthoDB" id="7376380at2"/>
<dbReference type="RefSeq" id="WP_048878736.1">
    <property type="nucleotide sequence ID" value="NZ_BANC01000043.1"/>
</dbReference>
<dbReference type="PIRSF" id="PIRSF036402">
    <property type="entry name" value="Ureas_acces_UreE"/>
    <property type="match status" value="1"/>
</dbReference>
<dbReference type="InterPro" id="IPR012406">
    <property type="entry name" value="UreE"/>
</dbReference>
<proteinExistence type="predicted"/>
<keyword evidence="3" id="KW-0143">Chaperone</keyword>
<keyword evidence="1" id="KW-0963">Cytoplasm</keyword>
<gene>
    <name evidence="5" type="ORF">Aam_044_024</name>
</gene>